<accession>A0A9P1DST6</accession>
<proteinExistence type="predicted"/>
<keyword evidence="4" id="KW-1185">Reference proteome</keyword>
<evidence type="ECO:0000313" key="2">
    <source>
        <dbReference type="EMBL" id="CAI4014869.1"/>
    </source>
</evidence>
<protein>
    <submittedName>
        <fullName evidence="2">Uncharacterized protein</fullName>
    </submittedName>
</protein>
<dbReference type="EMBL" id="CAMXCT020006504">
    <property type="protein sequence ID" value="CAL1168244.1"/>
    <property type="molecule type" value="Genomic_DNA"/>
</dbReference>
<feature type="compositionally biased region" description="Basic residues" evidence="1">
    <location>
        <begin position="7"/>
        <end position="16"/>
    </location>
</feature>
<reference evidence="2" key="1">
    <citation type="submission" date="2022-10" db="EMBL/GenBank/DDBJ databases">
        <authorList>
            <person name="Chen Y."/>
            <person name="Dougan E. K."/>
            <person name="Chan C."/>
            <person name="Rhodes N."/>
            <person name="Thang M."/>
        </authorList>
    </citation>
    <scope>NUCLEOTIDE SEQUENCE</scope>
</reference>
<gene>
    <name evidence="2" type="ORF">C1SCF055_LOCUS39732</name>
</gene>
<reference evidence="3 4" key="2">
    <citation type="submission" date="2024-05" db="EMBL/GenBank/DDBJ databases">
        <authorList>
            <person name="Chen Y."/>
            <person name="Shah S."/>
            <person name="Dougan E. K."/>
            <person name="Thang M."/>
            <person name="Chan C."/>
        </authorList>
    </citation>
    <scope>NUCLEOTIDE SEQUENCE [LARGE SCALE GENOMIC DNA]</scope>
</reference>
<dbReference type="AlphaFoldDB" id="A0A9P1DST6"/>
<evidence type="ECO:0000313" key="4">
    <source>
        <dbReference type="Proteomes" id="UP001152797"/>
    </source>
</evidence>
<comment type="caution">
    <text evidence="2">The sequence shown here is derived from an EMBL/GenBank/DDBJ whole genome shotgun (WGS) entry which is preliminary data.</text>
</comment>
<feature type="region of interest" description="Disordered" evidence="1">
    <location>
        <begin position="1"/>
        <end position="35"/>
    </location>
</feature>
<name>A0A9P1DST6_9DINO</name>
<sequence length="105" mass="11684">MLPPVNKMKKTLRTTHRLWQTQERSHPQPDTSTGYHSLVLIADPDFNAPILEKLQIPPEDPSENPAKLFTAMELSHLSSHLAITASELARSAQPAEFADISDISD</sequence>
<dbReference type="Proteomes" id="UP001152797">
    <property type="component" value="Unassembled WGS sequence"/>
</dbReference>
<organism evidence="2">
    <name type="scientific">Cladocopium goreaui</name>
    <dbReference type="NCBI Taxonomy" id="2562237"/>
    <lineage>
        <taxon>Eukaryota</taxon>
        <taxon>Sar</taxon>
        <taxon>Alveolata</taxon>
        <taxon>Dinophyceae</taxon>
        <taxon>Suessiales</taxon>
        <taxon>Symbiodiniaceae</taxon>
        <taxon>Cladocopium</taxon>
    </lineage>
</organism>
<dbReference type="EMBL" id="CAMXCT030006504">
    <property type="protein sequence ID" value="CAL4802181.1"/>
    <property type="molecule type" value="Genomic_DNA"/>
</dbReference>
<dbReference type="EMBL" id="CAMXCT010006504">
    <property type="protein sequence ID" value="CAI4014869.1"/>
    <property type="molecule type" value="Genomic_DNA"/>
</dbReference>
<evidence type="ECO:0000256" key="1">
    <source>
        <dbReference type="SAM" id="MobiDB-lite"/>
    </source>
</evidence>
<feature type="compositionally biased region" description="Polar residues" evidence="1">
    <location>
        <begin position="17"/>
        <end position="35"/>
    </location>
</feature>
<evidence type="ECO:0000313" key="3">
    <source>
        <dbReference type="EMBL" id="CAL4802181.1"/>
    </source>
</evidence>